<sequence>MSVESLNRQRTLHLLEAFARGDLEAALACCTDDVDFLTHAPIDVLPHMGPRHGKAELRELWQTVWSRYSEIRYKAPHIVADGDEVATYLHSYFTKRSNGRIVQFDMAVFFSFRGGLVAQIREIIDSYDLVQQVLEREIGPLIVGAGVDEQ</sequence>
<reference evidence="2 4" key="1">
    <citation type="submission" date="2018-06" db="EMBL/GenBank/DDBJ databases">
        <title>Comparative genomics of rhizobia nodulating Arachis hypogaea in China.</title>
        <authorList>
            <person name="Li Y."/>
        </authorList>
    </citation>
    <scope>NUCLEOTIDE SEQUENCE [LARGE SCALE GENOMIC DNA]</scope>
    <source>
        <strain evidence="2 4">CCBAU 51670</strain>
    </source>
</reference>
<dbReference type="InterPro" id="IPR037401">
    <property type="entry name" value="SnoaL-like"/>
</dbReference>
<evidence type="ECO:0000313" key="2">
    <source>
        <dbReference type="EMBL" id="QAU50428.1"/>
    </source>
</evidence>
<feature type="domain" description="SnoaL-like" evidence="1">
    <location>
        <begin position="14"/>
        <end position="119"/>
    </location>
</feature>
<dbReference type="Proteomes" id="UP000288972">
    <property type="component" value="Chromosome"/>
</dbReference>
<dbReference type="AlphaFoldDB" id="A0AAE5X7Y5"/>
<reference evidence="3 5" key="2">
    <citation type="submission" date="2018-10" db="EMBL/GenBank/DDBJ databases">
        <title>Bradyrhizobium sp. nov., effective nodules isolated from peanut in China.</title>
        <authorList>
            <person name="Li Y."/>
        </authorList>
    </citation>
    <scope>NUCLEOTIDE SEQUENCE [LARGE SCALE GENOMIC DNA]</scope>
    <source>
        <strain evidence="3 5">CCBAU 53426</strain>
    </source>
</reference>
<organism evidence="2 4">
    <name type="scientific">Bradyrhizobium guangzhouense</name>
    <dbReference type="NCBI Taxonomy" id="1325095"/>
    <lineage>
        <taxon>Bacteria</taxon>
        <taxon>Pseudomonadati</taxon>
        <taxon>Pseudomonadota</taxon>
        <taxon>Alphaproteobacteria</taxon>
        <taxon>Hyphomicrobiales</taxon>
        <taxon>Nitrobacteraceae</taxon>
        <taxon>Bradyrhizobium</taxon>
    </lineage>
</organism>
<dbReference type="Pfam" id="PF12680">
    <property type="entry name" value="SnoaL_2"/>
    <property type="match status" value="1"/>
</dbReference>
<dbReference type="Proteomes" id="UP000290401">
    <property type="component" value="Unassembled WGS sequence"/>
</dbReference>
<evidence type="ECO:0000313" key="3">
    <source>
        <dbReference type="EMBL" id="RXH16104.1"/>
    </source>
</evidence>
<name>A0AAE5X7Y5_9BRAD</name>
<dbReference type="SUPFAM" id="SSF54427">
    <property type="entry name" value="NTF2-like"/>
    <property type="match status" value="1"/>
</dbReference>
<evidence type="ECO:0000313" key="4">
    <source>
        <dbReference type="Proteomes" id="UP000288972"/>
    </source>
</evidence>
<dbReference type="InterPro" id="IPR032710">
    <property type="entry name" value="NTF2-like_dom_sf"/>
</dbReference>
<dbReference type="PANTHER" id="PTHR41252:SF1">
    <property type="entry name" value="BLR2505 PROTEIN"/>
    <property type="match status" value="1"/>
</dbReference>
<dbReference type="RefSeq" id="WP_128953900.1">
    <property type="nucleotide sequence ID" value="NZ_CP030053.1"/>
</dbReference>
<dbReference type="EMBL" id="RDQZ01000004">
    <property type="protein sequence ID" value="RXH16104.1"/>
    <property type="molecule type" value="Genomic_DNA"/>
</dbReference>
<evidence type="ECO:0000259" key="1">
    <source>
        <dbReference type="Pfam" id="PF12680"/>
    </source>
</evidence>
<protein>
    <submittedName>
        <fullName evidence="2">Nuclear transport factor 2 family protein</fullName>
    </submittedName>
</protein>
<dbReference type="KEGG" id="bgz:XH91_29840"/>
<dbReference type="PANTHER" id="PTHR41252">
    <property type="entry name" value="BLR2505 PROTEIN"/>
    <property type="match status" value="1"/>
</dbReference>
<dbReference type="Gene3D" id="3.10.450.50">
    <property type="match status" value="1"/>
</dbReference>
<keyword evidence="5" id="KW-1185">Reference proteome</keyword>
<evidence type="ECO:0000313" key="5">
    <source>
        <dbReference type="Proteomes" id="UP000290401"/>
    </source>
</evidence>
<proteinExistence type="predicted"/>
<accession>A0AAE5X7Y5</accession>
<dbReference type="EMBL" id="CP030053">
    <property type="protein sequence ID" value="QAU50428.1"/>
    <property type="molecule type" value="Genomic_DNA"/>
</dbReference>
<gene>
    <name evidence="3" type="ORF">EAS56_07405</name>
    <name evidence="2" type="ORF">XH91_29840</name>
</gene>